<evidence type="ECO:0000313" key="1">
    <source>
        <dbReference type="EMBL" id="AJC73074.1"/>
    </source>
</evidence>
<gene>
    <name evidence="1" type="ORF">AJ81_01375</name>
</gene>
<dbReference type="PATRIC" id="fig|1123384.7.peg.275"/>
<name>A0A0X1KPD8_9THEM</name>
<dbReference type="PaxDb" id="1123384-AJ81_01375"/>
<sequence>MKLAEILAELKAKVLANAHKVDQMQFEHAAASDLMSEVLAIAKPDVILITGLCTPQVVRTAEVVGIPAVIVVRRESLPSETVEMAEVAGIVLAATKMSMFEACGRLYAKGIRPIWEV</sequence>
<dbReference type="Proteomes" id="UP000077469">
    <property type="component" value="Chromosome"/>
</dbReference>
<dbReference type="InterPro" id="IPR028979">
    <property type="entry name" value="Ser_kin/Pase_Hpr-like_N_sf"/>
</dbReference>
<organism evidence="1 2">
    <name type="scientific">Pseudothermotoga hypogea DSM 11164 = NBRC 106472</name>
    <dbReference type="NCBI Taxonomy" id="1123384"/>
    <lineage>
        <taxon>Bacteria</taxon>
        <taxon>Thermotogati</taxon>
        <taxon>Thermotogota</taxon>
        <taxon>Thermotogae</taxon>
        <taxon>Thermotogales</taxon>
        <taxon>Thermotogaceae</taxon>
        <taxon>Pseudothermotoga</taxon>
    </lineage>
</organism>
<dbReference type="STRING" id="1123384.AJ81_01375"/>
<proteinExistence type="predicted"/>
<dbReference type="AlphaFoldDB" id="A0A0X1KPD8"/>
<protein>
    <recommendedName>
        <fullName evidence="3">DRTGG domain-containing protein</fullName>
    </recommendedName>
</protein>
<dbReference type="SUPFAM" id="SSF75138">
    <property type="entry name" value="HprK N-terminal domain-like"/>
    <property type="match status" value="1"/>
</dbReference>
<evidence type="ECO:0008006" key="3">
    <source>
        <dbReference type="Google" id="ProtNLM"/>
    </source>
</evidence>
<accession>A0A0X1KPD8</accession>
<dbReference type="EMBL" id="CP007141">
    <property type="protein sequence ID" value="AJC73074.1"/>
    <property type="molecule type" value="Genomic_DNA"/>
</dbReference>
<dbReference type="RefSeq" id="WP_031503394.1">
    <property type="nucleotide sequence ID" value="NC_022795.1"/>
</dbReference>
<dbReference type="OrthoDB" id="9800390at2"/>
<keyword evidence="2" id="KW-1185">Reference proteome</keyword>
<reference evidence="1 2" key="1">
    <citation type="submission" date="2014-01" db="EMBL/GenBank/DDBJ databases">
        <title>Genome sequencing of Thermotog hypogea.</title>
        <authorList>
            <person name="Zhang X."/>
            <person name="Alvare G."/>
            <person name="Fristensky B."/>
            <person name="Chen L."/>
            <person name="Suen T."/>
            <person name="Chen Q."/>
            <person name="Ma K."/>
        </authorList>
    </citation>
    <scope>NUCLEOTIDE SEQUENCE [LARGE SCALE GENOMIC DNA]</scope>
    <source>
        <strain evidence="1 2">DSM 11164</strain>
    </source>
</reference>
<evidence type="ECO:0000313" key="2">
    <source>
        <dbReference type="Proteomes" id="UP000077469"/>
    </source>
</evidence>
<dbReference type="KEGG" id="phy:AJ81_01375"/>
<dbReference type="Gene3D" id="3.40.1390.20">
    <property type="entry name" value="HprK N-terminal domain-like"/>
    <property type="match status" value="1"/>
</dbReference>